<comment type="similarity">
    <text evidence="2">Belongs to the nitronate monooxygenase family. NMO class I subfamily.</text>
</comment>
<comment type="cofactor">
    <cofactor evidence="1">
        <name>FMN</name>
        <dbReference type="ChEBI" id="CHEBI:58210"/>
    </cofactor>
</comment>
<dbReference type="OrthoDB" id="9778912at2"/>
<organism evidence="10 11">
    <name type="scientific">Bartonella tribocorum</name>
    <dbReference type="NCBI Taxonomy" id="85701"/>
    <lineage>
        <taxon>Bacteria</taxon>
        <taxon>Pseudomonadati</taxon>
        <taxon>Pseudomonadota</taxon>
        <taxon>Alphaproteobacteria</taxon>
        <taxon>Hyphomicrobiales</taxon>
        <taxon>Bartonellaceae</taxon>
        <taxon>Bartonella</taxon>
    </lineage>
</organism>
<dbReference type="GO" id="GO:0018580">
    <property type="term" value="F:nitronate monooxygenase activity"/>
    <property type="evidence" value="ECO:0007669"/>
    <property type="project" value="InterPro"/>
</dbReference>
<dbReference type="RefSeq" id="WP_100130733.1">
    <property type="nucleotide sequence ID" value="NZ_CADDYJ010000001.1"/>
</dbReference>
<reference evidence="10 11" key="1">
    <citation type="submission" date="2017-06" db="EMBL/GenBank/DDBJ databases">
        <title>Draft genome of Bartonella tribocorum C635.</title>
        <authorList>
            <person name="Hadjadj L."/>
            <person name="Jiyipong T."/>
            <person name="Diene S.M."/>
            <person name="Morand S."/>
            <person name="Rolain J.-M."/>
        </authorList>
    </citation>
    <scope>NUCLEOTIDE SEQUENCE [LARGE SCALE GENOMIC DNA]</scope>
    <source>
        <strain evidence="10 11">C635</strain>
    </source>
</reference>
<keyword evidence="7" id="KW-0503">Monooxygenase</keyword>
<evidence type="ECO:0000313" key="10">
    <source>
        <dbReference type="EMBL" id="PIT69690.1"/>
    </source>
</evidence>
<evidence type="ECO:0000256" key="5">
    <source>
        <dbReference type="ARBA" id="ARBA00022643"/>
    </source>
</evidence>
<dbReference type="CDD" id="cd04730">
    <property type="entry name" value="NPD_like"/>
    <property type="match status" value="1"/>
</dbReference>
<dbReference type="EMBL" id="NJPP01000018">
    <property type="protein sequence ID" value="PIT69690.1"/>
    <property type="molecule type" value="Genomic_DNA"/>
</dbReference>
<dbReference type="InterPro" id="IPR004136">
    <property type="entry name" value="NMO"/>
</dbReference>
<dbReference type="SUPFAM" id="SSF51412">
    <property type="entry name" value="Inosine monophosphate dehydrogenase (IMPDH)"/>
    <property type="match status" value="1"/>
</dbReference>
<dbReference type="Gene3D" id="3.20.20.70">
    <property type="entry name" value="Aldolase class I"/>
    <property type="match status" value="1"/>
</dbReference>
<sequence>MLATLPKDIRSLIIQAPMAGVSTPDMAAAVSNSGAVGSIAIGGLGPDEAVLLIQKTKALTDRPFNINLFCHDPFLRVDTAKDSHWRTKLNDNFLGGETILNTPLKNIYASIKNNKDLAIAVAAQAPDIISFHFGVPDDDIIDIFRQTGAKLMATATCLEEGKEIAVKGLDAIIAQGFEAGGHRGQFNLSQFDEKLSTHVLTRLLAQYLSLPIIAAGGIMTGADIASVMLMGAQGVQLGSAFIGCSESGASRCHKNLLKSDKSIPTVLTRAISGRPARSIMTPFVQWAMSITDKDIPEYPYGYDAFKQLQKSMLLRGDLDIGPFWAGQSAFLARFIPAAQIIAELENEYAYYIQG</sequence>
<evidence type="ECO:0000256" key="1">
    <source>
        <dbReference type="ARBA" id="ARBA00001917"/>
    </source>
</evidence>
<keyword evidence="4" id="KW-0285">Flavoprotein</keyword>
<keyword evidence="6" id="KW-0560">Oxidoreductase</keyword>
<evidence type="ECO:0000256" key="6">
    <source>
        <dbReference type="ARBA" id="ARBA00023002"/>
    </source>
</evidence>
<comment type="catalytic activity">
    <reaction evidence="9">
        <text>3 propionate 3-nitronate + 3 O2 + H2O = 3 3-oxopropanoate + 2 nitrate + nitrite + H2O2 + 3 H(+)</text>
        <dbReference type="Rhea" id="RHEA:57332"/>
        <dbReference type="ChEBI" id="CHEBI:15377"/>
        <dbReference type="ChEBI" id="CHEBI:15378"/>
        <dbReference type="ChEBI" id="CHEBI:15379"/>
        <dbReference type="ChEBI" id="CHEBI:16240"/>
        <dbReference type="ChEBI" id="CHEBI:16301"/>
        <dbReference type="ChEBI" id="CHEBI:17632"/>
        <dbReference type="ChEBI" id="CHEBI:33190"/>
        <dbReference type="ChEBI" id="CHEBI:136067"/>
    </reaction>
</comment>
<dbReference type="PANTHER" id="PTHR42747:SF3">
    <property type="entry name" value="NITRONATE MONOOXYGENASE-RELATED"/>
    <property type="match status" value="1"/>
</dbReference>
<dbReference type="Proteomes" id="UP000230791">
    <property type="component" value="Unassembled WGS sequence"/>
</dbReference>
<evidence type="ECO:0000256" key="3">
    <source>
        <dbReference type="ARBA" id="ARBA00022575"/>
    </source>
</evidence>
<evidence type="ECO:0000256" key="2">
    <source>
        <dbReference type="ARBA" id="ARBA00009881"/>
    </source>
</evidence>
<evidence type="ECO:0000256" key="8">
    <source>
        <dbReference type="ARBA" id="ARBA00031155"/>
    </source>
</evidence>
<dbReference type="PANTHER" id="PTHR42747">
    <property type="entry name" value="NITRONATE MONOOXYGENASE-RELATED"/>
    <property type="match status" value="1"/>
</dbReference>
<evidence type="ECO:0000256" key="7">
    <source>
        <dbReference type="ARBA" id="ARBA00023033"/>
    </source>
</evidence>
<dbReference type="Pfam" id="PF03060">
    <property type="entry name" value="NMO"/>
    <property type="match status" value="1"/>
</dbReference>
<dbReference type="GO" id="GO:0009636">
    <property type="term" value="P:response to toxic substance"/>
    <property type="evidence" value="ECO:0007669"/>
    <property type="project" value="UniProtKB-KW"/>
</dbReference>
<dbReference type="InterPro" id="IPR013785">
    <property type="entry name" value="Aldolase_TIM"/>
</dbReference>
<evidence type="ECO:0000313" key="11">
    <source>
        <dbReference type="Proteomes" id="UP000230791"/>
    </source>
</evidence>
<comment type="caution">
    <text evidence="10">The sequence shown here is derived from an EMBL/GenBank/DDBJ whole genome shotgun (WGS) entry which is preliminary data.</text>
</comment>
<proteinExistence type="inferred from homology"/>
<evidence type="ECO:0000256" key="9">
    <source>
        <dbReference type="ARBA" id="ARBA00049401"/>
    </source>
</evidence>
<gene>
    <name evidence="10" type="ORF">CEV08_05665</name>
</gene>
<protein>
    <recommendedName>
        <fullName evidence="8">Propionate 3-nitronate monooxygenase</fullName>
    </recommendedName>
</protein>
<keyword evidence="3" id="KW-0216">Detoxification</keyword>
<evidence type="ECO:0000256" key="4">
    <source>
        <dbReference type="ARBA" id="ARBA00022630"/>
    </source>
</evidence>
<keyword evidence="5" id="KW-0288">FMN</keyword>
<dbReference type="AlphaFoldDB" id="A0A2M6UU06"/>
<accession>A0A2M6UU06</accession>
<name>A0A2M6UU06_9HYPH</name>